<evidence type="ECO:0000256" key="5">
    <source>
        <dbReference type="SAM" id="SignalP"/>
    </source>
</evidence>
<feature type="domain" description="Solute-binding protein family 5" evidence="6">
    <location>
        <begin position="106"/>
        <end position="488"/>
    </location>
</feature>
<protein>
    <submittedName>
        <fullName evidence="7">Oligopeptide-binding protein OppA</fullName>
    </submittedName>
</protein>
<accession>A0A1E3AQL2</accession>
<dbReference type="PATRIC" id="fig|1432052.3.peg.3705"/>
<reference evidence="7 8" key="1">
    <citation type="submission" date="2016-07" db="EMBL/GenBank/DDBJ databases">
        <title>Characterization of isolates of Eisenbergiella tayi derived from blood cultures, using whole genome sequencing.</title>
        <authorList>
            <person name="Burdz T."/>
            <person name="Wiebe D."/>
            <person name="Huynh C."/>
            <person name="Bernard K."/>
        </authorList>
    </citation>
    <scope>NUCLEOTIDE SEQUENCE [LARGE SCALE GENOMIC DNA]</scope>
    <source>
        <strain evidence="7 8">NML 120489</strain>
    </source>
</reference>
<dbReference type="PANTHER" id="PTHR30290:SF10">
    <property type="entry name" value="PERIPLASMIC OLIGOPEPTIDE-BINDING PROTEIN-RELATED"/>
    <property type="match status" value="1"/>
</dbReference>
<keyword evidence="4 5" id="KW-0732">Signal</keyword>
<dbReference type="PANTHER" id="PTHR30290">
    <property type="entry name" value="PERIPLASMIC BINDING COMPONENT OF ABC TRANSPORTER"/>
    <property type="match status" value="1"/>
</dbReference>
<dbReference type="EMBL" id="MCGI01000003">
    <property type="protein sequence ID" value="ODM10914.1"/>
    <property type="molecule type" value="Genomic_DNA"/>
</dbReference>
<comment type="similarity">
    <text evidence="2">Belongs to the bacterial solute-binding protein 5 family.</text>
</comment>
<dbReference type="InterPro" id="IPR023765">
    <property type="entry name" value="SBP_5_CS"/>
</dbReference>
<dbReference type="FunFam" id="3.10.105.10:FF:000001">
    <property type="entry name" value="Oligopeptide ABC transporter, oligopeptide-binding protein"/>
    <property type="match status" value="1"/>
</dbReference>
<organism evidence="7 8">
    <name type="scientific">Eisenbergiella tayi</name>
    <dbReference type="NCBI Taxonomy" id="1432052"/>
    <lineage>
        <taxon>Bacteria</taxon>
        <taxon>Bacillati</taxon>
        <taxon>Bacillota</taxon>
        <taxon>Clostridia</taxon>
        <taxon>Lachnospirales</taxon>
        <taxon>Lachnospiraceae</taxon>
        <taxon>Eisenbergiella</taxon>
    </lineage>
</organism>
<dbReference type="InterPro" id="IPR039424">
    <property type="entry name" value="SBP_5"/>
</dbReference>
<dbReference type="GO" id="GO:1904680">
    <property type="term" value="F:peptide transmembrane transporter activity"/>
    <property type="evidence" value="ECO:0007669"/>
    <property type="project" value="TreeGrafter"/>
</dbReference>
<keyword evidence="3" id="KW-0813">Transport</keyword>
<dbReference type="GO" id="GO:0043190">
    <property type="term" value="C:ATP-binding cassette (ABC) transporter complex"/>
    <property type="evidence" value="ECO:0007669"/>
    <property type="project" value="InterPro"/>
</dbReference>
<dbReference type="SUPFAM" id="SSF53850">
    <property type="entry name" value="Periplasmic binding protein-like II"/>
    <property type="match status" value="1"/>
</dbReference>
<dbReference type="RefSeq" id="WP_069157641.1">
    <property type="nucleotide sequence ID" value="NZ_DAWDRA010000190.1"/>
</dbReference>
<comment type="subcellular location">
    <subcellularLocation>
        <location evidence="1">Cell membrane</location>
        <topology evidence="1">Lipid-anchor</topology>
    </subcellularLocation>
</comment>
<dbReference type="PIRSF" id="PIRSF002741">
    <property type="entry name" value="MppA"/>
    <property type="match status" value="1"/>
</dbReference>
<dbReference type="Proteomes" id="UP000095003">
    <property type="component" value="Unassembled WGS sequence"/>
</dbReference>
<dbReference type="AlphaFoldDB" id="A0A1E3AQL2"/>
<dbReference type="FunFam" id="3.90.76.10:FF:000001">
    <property type="entry name" value="Oligopeptide ABC transporter substrate-binding protein"/>
    <property type="match status" value="1"/>
</dbReference>
<sequence length="570" mass="62111">MKKKALSLFLALGLMCTAVLSGCGSGSDSGELQTIAPLPSTEAAEEGTASEESAGAVEEAAGAQEMTFVLNNEPDGIDPGITNNSFAVPFIVNCFEGLVTYSESGEVVPGNAESWDVNDDMTVYTFHLRDGLKWSDGTPLTANDYVYSALRVLTPETTSQYVDMISDYVVNGQEYYDGTAKAEDVGIKALDDKTLEFTLKAPCSYYVDLVSMWVYYPVQEATVEANGDKWTNAADTYVCNGPFKITEMNMGESIVLEKNENYWDAANVTLEKLTYRYILDVATALTAYESGEVDGVRSIPSSDMARLKAENAGLKSTPSYGTVYYNINCAKAPYDNPLVRKALCLAIDREALINNVVQTDAEPAYSFLSPGYVVDGKDILDGRSDFGLSPTADAEAAKAALAEAGYPDGEGFPTVQLSFYSDDNVKKVAEAIKEMWEQNLGITVEVTSADWAVFYSDVQSGNYEVCAMGWSADYVNPMSFLPLLYTDVVSNNCFYSNPDYDAVVDQVKVEKDAAKAGELVKQADDIVSNEYPVVPLYYKANNYLLKDYVQGVYMTSSGNLYFKNAKVLAK</sequence>
<evidence type="ECO:0000256" key="2">
    <source>
        <dbReference type="ARBA" id="ARBA00005695"/>
    </source>
</evidence>
<dbReference type="Gene3D" id="3.10.105.10">
    <property type="entry name" value="Dipeptide-binding Protein, Domain 3"/>
    <property type="match status" value="1"/>
</dbReference>
<evidence type="ECO:0000259" key="6">
    <source>
        <dbReference type="Pfam" id="PF00496"/>
    </source>
</evidence>
<dbReference type="Pfam" id="PF00496">
    <property type="entry name" value="SBP_bac_5"/>
    <property type="match status" value="1"/>
</dbReference>
<evidence type="ECO:0000256" key="1">
    <source>
        <dbReference type="ARBA" id="ARBA00004193"/>
    </source>
</evidence>
<dbReference type="InterPro" id="IPR030678">
    <property type="entry name" value="Peptide/Ni-bd"/>
</dbReference>
<proteinExistence type="inferred from homology"/>
<dbReference type="GO" id="GO:0030288">
    <property type="term" value="C:outer membrane-bounded periplasmic space"/>
    <property type="evidence" value="ECO:0007669"/>
    <property type="project" value="UniProtKB-ARBA"/>
</dbReference>
<feature type="chain" id="PRO_5039366461" evidence="5">
    <location>
        <begin position="22"/>
        <end position="570"/>
    </location>
</feature>
<evidence type="ECO:0000256" key="4">
    <source>
        <dbReference type="ARBA" id="ARBA00022729"/>
    </source>
</evidence>
<gene>
    <name evidence="7" type="primary">oppA_1</name>
    <name evidence="7" type="ORF">BEH84_03343</name>
</gene>
<dbReference type="Gene3D" id="3.90.76.10">
    <property type="entry name" value="Dipeptide-binding Protein, Domain 1"/>
    <property type="match status" value="1"/>
</dbReference>
<feature type="signal peptide" evidence="5">
    <location>
        <begin position="1"/>
        <end position="21"/>
    </location>
</feature>
<name>A0A1E3AQL2_9FIRM</name>
<dbReference type="InterPro" id="IPR000914">
    <property type="entry name" value="SBP_5_dom"/>
</dbReference>
<evidence type="ECO:0000313" key="8">
    <source>
        <dbReference type="Proteomes" id="UP000095003"/>
    </source>
</evidence>
<dbReference type="GeneID" id="93302622"/>
<dbReference type="Gene3D" id="3.40.190.10">
    <property type="entry name" value="Periplasmic binding protein-like II"/>
    <property type="match status" value="1"/>
</dbReference>
<evidence type="ECO:0000313" key="7">
    <source>
        <dbReference type="EMBL" id="ODM10914.1"/>
    </source>
</evidence>
<evidence type="ECO:0000256" key="3">
    <source>
        <dbReference type="ARBA" id="ARBA00022448"/>
    </source>
</evidence>
<comment type="caution">
    <text evidence="7">The sequence shown here is derived from an EMBL/GenBank/DDBJ whole genome shotgun (WGS) entry which is preliminary data.</text>
</comment>
<dbReference type="GO" id="GO:0015833">
    <property type="term" value="P:peptide transport"/>
    <property type="evidence" value="ECO:0007669"/>
    <property type="project" value="TreeGrafter"/>
</dbReference>
<dbReference type="CDD" id="cd08504">
    <property type="entry name" value="PBP2_OppA"/>
    <property type="match status" value="1"/>
</dbReference>
<dbReference type="PROSITE" id="PS51257">
    <property type="entry name" value="PROKAR_LIPOPROTEIN"/>
    <property type="match status" value="1"/>
</dbReference>
<dbReference type="PROSITE" id="PS01040">
    <property type="entry name" value="SBP_BACTERIAL_5"/>
    <property type="match status" value="1"/>
</dbReference>